<reference evidence="1" key="1">
    <citation type="submission" date="2014-05" db="EMBL/GenBank/DDBJ databases">
        <authorList>
            <person name="Chronopoulou M."/>
        </authorList>
    </citation>
    <scope>NUCLEOTIDE SEQUENCE</scope>
    <source>
        <tissue evidence="1">Whole organism</tissue>
    </source>
</reference>
<organism evidence="1">
    <name type="scientific">Lepeophtheirus salmonis</name>
    <name type="common">Salmon louse</name>
    <name type="synonym">Caligus salmonis</name>
    <dbReference type="NCBI Taxonomy" id="72036"/>
    <lineage>
        <taxon>Eukaryota</taxon>
        <taxon>Metazoa</taxon>
        <taxon>Ecdysozoa</taxon>
        <taxon>Arthropoda</taxon>
        <taxon>Crustacea</taxon>
        <taxon>Multicrustacea</taxon>
        <taxon>Hexanauplia</taxon>
        <taxon>Copepoda</taxon>
        <taxon>Siphonostomatoida</taxon>
        <taxon>Caligidae</taxon>
        <taxon>Lepeophtheirus</taxon>
    </lineage>
</organism>
<name>A0A0K2U735_LEPSM</name>
<feature type="non-terminal residue" evidence="1">
    <location>
        <position position="1"/>
    </location>
</feature>
<accession>A0A0K2U735</accession>
<sequence length="61" mass="7313">FGWIFCTKHLNIWIHIHSLFLFLEIPIYSFQYPNHPPSFLSSCSVQEISSLCALLRRYHIF</sequence>
<proteinExistence type="predicted"/>
<dbReference type="EMBL" id="HACA01016687">
    <property type="protein sequence ID" value="CDW34048.1"/>
    <property type="molecule type" value="Transcribed_RNA"/>
</dbReference>
<evidence type="ECO:0000313" key="1">
    <source>
        <dbReference type="EMBL" id="CDW34048.1"/>
    </source>
</evidence>
<protein>
    <submittedName>
        <fullName evidence="1">Uncharacterized protein</fullName>
    </submittedName>
</protein>
<dbReference type="AlphaFoldDB" id="A0A0K2U735"/>